<keyword evidence="6" id="KW-0969">Cilium</keyword>
<protein>
    <recommendedName>
        <fullName evidence="5">Flagellar protein FliT</fullName>
    </recommendedName>
</protein>
<evidence type="ECO:0000256" key="4">
    <source>
        <dbReference type="ARBA" id="ARBA00023186"/>
    </source>
</evidence>
<organism evidence="6">
    <name type="scientific">Chitinibacter mangrovi</name>
    <dbReference type="NCBI Taxonomy" id="3153927"/>
    <lineage>
        <taxon>Bacteria</taxon>
        <taxon>Pseudomonadati</taxon>
        <taxon>Pseudomonadota</taxon>
        <taxon>Betaproteobacteria</taxon>
        <taxon>Neisseriales</taxon>
        <taxon>Chitinibacteraceae</taxon>
        <taxon>Chitinibacter</taxon>
    </lineage>
</organism>
<dbReference type="GO" id="GO:0044781">
    <property type="term" value="P:bacterial-type flagellum organization"/>
    <property type="evidence" value="ECO:0007669"/>
    <property type="project" value="UniProtKB-KW"/>
</dbReference>
<keyword evidence="2" id="KW-0963">Cytoplasm</keyword>
<evidence type="ECO:0000256" key="5">
    <source>
        <dbReference type="ARBA" id="ARBA00093797"/>
    </source>
</evidence>
<gene>
    <name evidence="6" type="ORF">ABHF33_01825</name>
</gene>
<proteinExistence type="predicted"/>
<dbReference type="Gene3D" id="1.20.58.380">
    <property type="entry name" value="Flagellar protein flit"/>
    <property type="match status" value="1"/>
</dbReference>
<keyword evidence="3" id="KW-1005">Bacterial flagellum biogenesis</keyword>
<evidence type="ECO:0000256" key="1">
    <source>
        <dbReference type="ARBA" id="ARBA00004514"/>
    </source>
</evidence>
<reference evidence="6" key="1">
    <citation type="submission" date="2024-05" db="EMBL/GenBank/DDBJ databases">
        <authorList>
            <person name="Yang L."/>
            <person name="Pan L."/>
        </authorList>
    </citation>
    <scope>NUCLEOTIDE SEQUENCE</scope>
    <source>
        <strain evidence="6">FCG-7</strain>
    </source>
</reference>
<keyword evidence="6" id="KW-0282">Flagellum</keyword>
<evidence type="ECO:0000313" key="6">
    <source>
        <dbReference type="EMBL" id="XBM01046.1"/>
    </source>
</evidence>
<comment type="subcellular location">
    <subcellularLocation>
        <location evidence="1">Cytoplasm</location>
        <location evidence="1">Cytosol</location>
    </subcellularLocation>
</comment>
<dbReference type="Pfam" id="PF05400">
    <property type="entry name" value="FliT"/>
    <property type="match status" value="1"/>
</dbReference>
<accession>A0AAU7FBH7</accession>
<dbReference type="KEGG" id="cmav:ABHF33_01825"/>
<dbReference type="EMBL" id="CP157355">
    <property type="protein sequence ID" value="XBM01046.1"/>
    <property type="molecule type" value="Genomic_DNA"/>
</dbReference>
<sequence length="90" mass="10566">MVDQLLALARADAWDDFQTMFAEYAKLTANMPQIAWSLYEVDVIDEIRSLLLEIEAKHQQLLPLANAWKEELKTILNSEVQSRRLDEKYR</sequence>
<keyword evidence="6" id="KW-0966">Cell projection</keyword>
<name>A0AAU7FBH7_9NEIS</name>
<evidence type="ECO:0000256" key="2">
    <source>
        <dbReference type="ARBA" id="ARBA00022490"/>
    </source>
</evidence>
<evidence type="ECO:0000256" key="3">
    <source>
        <dbReference type="ARBA" id="ARBA00022795"/>
    </source>
</evidence>
<dbReference type="InterPro" id="IPR008622">
    <property type="entry name" value="FliT"/>
</dbReference>
<keyword evidence="4" id="KW-0143">Chaperone</keyword>
<dbReference type="AlphaFoldDB" id="A0AAU7FBH7"/>
<dbReference type="RefSeq" id="WP_348945367.1">
    <property type="nucleotide sequence ID" value="NZ_CP157355.1"/>
</dbReference>